<keyword evidence="4" id="KW-0130">Cell adhesion</keyword>
<evidence type="ECO:0000256" key="1">
    <source>
        <dbReference type="ARBA" id="ARBA00004282"/>
    </source>
</evidence>
<feature type="region of interest" description="Disordered" evidence="7">
    <location>
        <begin position="108"/>
        <end position="148"/>
    </location>
</feature>
<dbReference type="GO" id="GO:0005912">
    <property type="term" value="C:adherens junction"/>
    <property type="evidence" value="ECO:0007669"/>
    <property type="project" value="TreeGrafter"/>
</dbReference>
<evidence type="ECO:0000256" key="2">
    <source>
        <dbReference type="ARBA" id="ARBA00005462"/>
    </source>
</evidence>
<dbReference type="PANTHER" id="PTHR10372:SF25">
    <property type="entry name" value="PLAKOPHILIN-2"/>
    <property type="match status" value="1"/>
</dbReference>
<dbReference type="GO" id="GO:0005737">
    <property type="term" value="C:cytoplasm"/>
    <property type="evidence" value="ECO:0007669"/>
    <property type="project" value="TreeGrafter"/>
</dbReference>
<accession>A0A6G1QRY7</accession>
<proteinExistence type="inferred from homology"/>
<dbReference type="PANTHER" id="PTHR10372">
    <property type="entry name" value="PLAKOPHILLIN-RELATED"/>
    <property type="match status" value="1"/>
</dbReference>
<dbReference type="GO" id="GO:0072659">
    <property type="term" value="P:protein localization to plasma membrane"/>
    <property type="evidence" value="ECO:0007669"/>
    <property type="project" value="TreeGrafter"/>
</dbReference>
<dbReference type="InterPro" id="IPR028435">
    <property type="entry name" value="Plakophilin/d_Catenin"/>
</dbReference>
<keyword evidence="9" id="KW-1185">Reference proteome</keyword>
<dbReference type="Pfam" id="PF00514">
    <property type="entry name" value="Arm"/>
    <property type="match status" value="1"/>
</dbReference>
<name>A0A6G1QRY7_CHAAH</name>
<dbReference type="GO" id="GO:0045110">
    <property type="term" value="P:intermediate filament bundle assembly"/>
    <property type="evidence" value="ECO:0007669"/>
    <property type="project" value="TreeGrafter"/>
</dbReference>
<evidence type="ECO:0000256" key="5">
    <source>
        <dbReference type="ARBA" id="ARBA00022949"/>
    </source>
</evidence>
<dbReference type="EMBL" id="CM015732">
    <property type="protein sequence ID" value="KAF3705089.1"/>
    <property type="molecule type" value="Genomic_DNA"/>
</dbReference>
<reference evidence="9" key="2">
    <citation type="submission" date="2019-02" db="EMBL/GenBank/DDBJ databases">
        <title>Opniocepnalus argus Var Kimnra genome.</title>
        <authorList>
            <person name="Zhou C."/>
            <person name="Xiao S."/>
        </authorList>
    </citation>
    <scope>NUCLEOTIDE SEQUENCE [LARGE SCALE GENOMIC DNA]</scope>
</reference>
<dbReference type="SMART" id="SM00185">
    <property type="entry name" value="ARM"/>
    <property type="match status" value="7"/>
</dbReference>
<comment type="similarity">
    <text evidence="2">Belongs to the beta-catenin family.</text>
</comment>
<evidence type="ECO:0000256" key="4">
    <source>
        <dbReference type="ARBA" id="ARBA00022889"/>
    </source>
</evidence>
<evidence type="ECO:0000256" key="3">
    <source>
        <dbReference type="ARBA" id="ARBA00022737"/>
    </source>
</evidence>
<evidence type="ECO:0000313" key="9">
    <source>
        <dbReference type="Proteomes" id="UP000503349"/>
    </source>
</evidence>
<evidence type="ECO:0000313" key="8">
    <source>
        <dbReference type="EMBL" id="KAF3705089.1"/>
    </source>
</evidence>
<evidence type="ECO:0000256" key="6">
    <source>
        <dbReference type="PROSITE-ProRule" id="PRU00259"/>
    </source>
</evidence>
<protein>
    <submittedName>
        <fullName evidence="8">Plakophilin-2</fullName>
    </submittedName>
</protein>
<dbReference type="GO" id="GO:0098609">
    <property type="term" value="P:cell-cell adhesion"/>
    <property type="evidence" value="ECO:0007669"/>
    <property type="project" value="InterPro"/>
</dbReference>
<organism evidence="8 9">
    <name type="scientific">Channa argus</name>
    <name type="common">Northern snakehead</name>
    <name type="synonym">Ophicephalus argus</name>
    <dbReference type="NCBI Taxonomy" id="215402"/>
    <lineage>
        <taxon>Eukaryota</taxon>
        <taxon>Metazoa</taxon>
        <taxon>Chordata</taxon>
        <taxon>Craniata</taxon>
        <taxon>Vertebrata</taxon>
        <taxon>Euteleostomi</taxon>
        <taxon>Actinopterygii</taxon>
        <taxon>Neopterygii</taxon>
        <taxon>Teleostei</taxon>
        <taxon>Neoteleostei</taxon>
        <taxon>Acanthomorphata</taxon>
        <taxon>Anabantaria</taxon>
        <taxon>Anabantiformes</taxon>
        <taxon>Channoidei</taxon>
        <taxon>Channidae</taxon>
        <taxon>Channa</taxon>
    </lineage>
</organism>
<dbReference type="GO" id="GO:0005634">
    <property type="term" value="C:nucleus"/>
    <property type="evidence" value="ECO:0007669"/>
    <property type="project" value="TreeGrafter"/>
</dbReference>
<gene>
    <name evidence="8" type="ORF">EXN66_Car020780</name>
</gene>
<dbReference type="SUPFAM" id="SSF48371">
    <property type="entry name" value="ARM repeat"/>
    <property type="match status" value="1"/>
</dbReference>
<dbReference type="InterPro" id="IPR011989">
    <property type="entry name" value="ARM-like"/>
</dbReference>
<dbReference type="GO" id="GO:0014704">
    <property type="term" value="C:intercalated disc"/>
    <property type="evidence" value="ECO:0007669"/>
    <property type="project" value="TreeGrafter"/>
</dbReference>
<reference evidence="8 9" key="1">
    <citation type="submission" date="2019-02" db="EMBL/GenBank/DDBJ databases">
        <title>Opniocepnalus argus genome.</title>
        <authorList>
            <person name="Zhou C."/>
            <person name="Xiao S."/>
        </authorList>
    </citation>
    <scope>NUCLEOTIDE SEQUENCE [LARGE SCALE GENOMIC DNA]</scope>
    <source>
        <strain evidence="8">OARG1902GOOAL</strain>
        <tissue evidence="8">Muscle</tissue>
    </source>
</reference>
<keyword evidence="3" id="KW-0677">Repeat</keyword>
<comment type="subcellular location">
    <subcellularLocation>
        <location evidence="1">Cell junction</location>
    </subcellularLocation>
</comment>
<keyword evidence="5" id="KW-0965">Cell junction</keyword>
<dbReference type="Proteomes" id="UP000503349">
    <property type="component" value="Chromosome 21"/>
</dbReference>
<dbReference type="GO" id="GO:0005886">
    <property type="term" value="C:plasma membrane"/>
    <property type="evidence" value="ECO:0007669"/>
    <property type="project" value="TreeGrafter"/>
</dbReference>
<evidence type="ECO:0000256" key="7">
    <source>
        <dbReference type="SAM" id="MobiDB-lite"/>
    </source>
</evidence>
<dbReference type="GO" id="GO:0002934">
    <property type="term" value="P:desmosome organization"/>
    <property type="evidence" value="ECO:0007669"/>
    <property type="project" value="TreeGrafter"/>
</dbReference>
<sequence length="791" mass="88683">MEEKFLKSALPAEGPFVRDDTSLALPAELSAGASTTRGSNDRSLRVRQQVKLKLAQKSRETVSNGNVRLEKLKAKSFDAIDGSSPYMKVNGIVFFNRPFSSYSVRPSRRVEVSPSGSPELPRSRLPFSNPGVYSTYAPPEPSQSHRVGYLPDHSLGYDKCQRYAFSEVPCGTQLHASMSRHCSVRQRSVRQTAALQTVFAHAALKQSGDHVSHWSQNQTAVKQDNCPTQGQNGMVLGAIQHELDLPRFPQLSRLHRGLRRMSSYPPSVASMEVDRDIQMDGELPSQQIHRQTITTLMSENKSPEMTLKKAVNMLTQDNEESLILATIYIQNQCFKSTDAKRMVYNLHGIVKLLQLLRSDNEEVQRYAAGALRNVVFQTNDIKIEVKENDGVTIILNALKHSRDVETRRQLSGLLWNLSSHDLLKEHLCREALSVLTQSVLVPSSGIFEGENPKDELLADADVFHNATGCLRNLSSGDPDGRKAMRGCNNLIDSLVYYIRGIIADHKTNDKSTENCICILHNLSYQIEEAELPKKYTQDLRECQQNVALDPKTVGCFALHNAKTTEHLDRQSPLLEEKANPRGIEWLWSAITIRMYLSLIACSVHHYTQEVAIGTLQNITAGNGAMSEAIAFTIVKRENGLQHIKKILQEGERDVKRAAISLLKNLSLYQELHPDIVNQVLPEVVQLLPSDGTSTNLPAEVIVSLCQILIKLSESDSQHVRAIFNQGALRKIIRMSFKGNSFSPTRTSKTACSLLHIMWSHRDLHNYYKKHGYRKTDFINARTTKGVNYGNN</sequence>
<dbReference type="Gene3D" id="1.25.10.10">
    <property type="entry name" value="Leucine-rich Repeat Variant"/>
    <property type="match status" value="1"/>
</dbReference>
<dbReference type="PROSITE" id="PS50176">
    <property type="entry name" value="ARM_REPEAT"/>
    <property type="match status" value="1"/>
</dbReference>
<dbReference type="GO" id="GO:0007507">
    <property type="term" value="P:heart development"/>
    <property type="evidence" value="ECO:0007669"/>
    <property type="project" value="TreeGrafter"/>
</dbReference>
<dbReference type="AlphaFoldDB" id="A0A6G1QRY7"/>
<dbReference type="InterPro" id="IPR000225">
    <property type="entry name" value="Armadillo"/>
</dbReference>
<dbReference type="InterPro" id="IPR016024">
    <property type="entry name" value="ARM-type_fold"/>
</dbReference>
<feature type="repeat" description="ARM" evidence="6">
    <location>
        <begin position="347"/>
        <end position="374"/>
    </location>
</feature>